<dbReference type="Pfam" id="PF01202">
    <property type="entry name" value="SKI"/>
    <property type="match status" value="1"/>
</dbReference>
<organism evidence="13 14">
    <name type="scientific">[Mycobacterium] burgundiense</name>
    <dbReference type="NCBI Taxonomy" id="3064286"/>
    <lineage>
        <taxon>Bacteria</taxon>
        <taxon>Bacillati</taxon>
        <taxon>Actinomycetota</taxon>
        <taxon>Actinomycetes</taxon>
        <taxon>Mycobacteriales</taxon>
        <taxon>Mycobacteriaceae</taxon>
        <taxon>Mycolicibacterium</taxon>
    </lineage>
</organism>
<reference evidence="13 14" key="1">
    <citation type="submission" date="2023-08" db="EMBL/GenBank/DDBJ databases">
        <authorList>
            <person name="Folkvardsen B D."/>
            <person name="Norman A."/>
        </authorList>
    </citation>
    <scope>NUCLEOTIDE SEQUENCE [LARGE SCALE GENOMIC DNA]</scope>
    <source>
        <strain evidence="13 14">Mu0053</strain>
    </source>
</reference>
<comment type="pathway">
    <text evidence="1 11">Metabolic intermediate biosynthesis; chorismate biosynthesis; chorismate from D-erythrose 4-phosphate and phosphoenolpyruvate: step 5/7.</text>
</comment>
<dbReference type="InterPro" id="IPR031322">
    <property type="entry name" value="Shikimate/glucono_kinase"/>
</dbReference>
<protein>
    <recommendedName>
        <fullName evidence="3 11">Shikimate kinase</fullName>
        <shortName evidence="11">SK</shortName>
        <ecNumber evidence="3 11">2.7.1.71</ecNumber>
    </recommendedName>
</protein>
<feature type="binding site" evidence="11">
    <location>
        <position position="80"/>
    </location>
    <ligand>
        <name>substrate</name>
    </ligand>
</feature>
<sequence>MAPKAVLVGMPGSGKSTIGRRLAKATGSAFLDSDAKIVEVAGRPIADIFATDGEAEFRRIEEEVIKTALVEHDGILSLGGGAVTSPGVRDALAGHTVVYLEISAAEGVRRTNSGTVRPLLAGGDPAEKFRTLMTERVPLYRRVATMRVNTNRRNPGAVVRQLADRLEHPEPNPRDPQDAKVAKAAKPRRRRRSSWRLSSSPQPGSEPGAATPPKPAAPGPDSPPSPSPPTPATPAALAARRSEVRK</sequence>
<comment type="subcellular location">
    <subcellularLocation>
        <location evidence="11">Cytoplasm</location>
    </subcellularLocation>
</comment>
<feature type="region of interest" description="Disordered" evidence="12">
    <location>
        <begin position="166"/>
        <end position="246"/>
    </location>
</feature>
<keyword evidence="8 11" id="KW-0067">ATP-binding</keyword>
<keyword evidence="4 11" id="KW-0028">Amino-acid biosynthesis</keyword>
<feature type="binding site" evidence="11">
    <location>
        <position position="153"/>
    </location>
    <ligand>
        <name>ATP</name>
        <dbReference type="ChEBI" id="CHEBI:30616"/>
    </ligand>
</feature>
<feature type="binding site" evidence="11">
    <location>
        <position position="34"/>
    </location>
    <ligand>
        <name>substrate</name>
    </ligand>
</feature>
<keyword evidence="5 11" id="KW-0808">Transferase</keyword>
<evidence type="ECO:0000256" key="9">
    <source>
        <dbReference type="ARBA" id="ARBA00023141"/>
    </source>
</evidence>
<name>A0ABM9LU89_9MYCO</name>
<dbReference type="PROSITE" id="PS01128">
    <property type="entry name" value="SHIKIMATE_KINASE"/>
    <property type="match status" value="1"/>
</dbReference>
<evidence type="ECO:0000256" key="8">
    <source>
        <dbReference type="ARBA" id="ARBA00022840"/>
    </source>
</evidence>
<dbReference type="Gene3D" id="3.40.50.300">
    <property type="entry name" value="P-loop containing nucleotide triphosphate hydrolases"/>
    <property type="match status" value="1"/>
</dbReference>
<evidence type="ECO:0000256" key="10">
    <source>
        <dbReference type="ARBA" id="ARBA00048567"/>
    </source>
</evidence>
<keyword evidence="11" id="KW-0479">Metal-binding</keyword>
<comment type="cofactor">
    <cofactor evidence="11">
        <name>Mg(2+)</name>
        <dbReference type="ChEBI" id="CHEBI:18420"/>
    </cofactor>
    <text evidence="11">Binds 1 Mg(2+) ion per subunit.</text>
</comment>
<evidence type="ECO:0000256" key="11">
    <source>
        <dbReference type="HAMAP-Rule" id="MF_00109"/>
    </source>
</evidence>
<feature type="compositionally biased region" description="Basic and acidic residues" evidence="12">
    <location>
        <begin position="166"/>
        <end position="181"/>
    </location>
</feature>
<comment type="function">
    <text evidence="11">Catalyzes the specific phosphorylation of the 3-hydroxyl group of shikimic acid using ATP as a cosubstrate.</text>
</comment>
<dbReference type="PANTHER" id="PTHR21087">
    <property type="entry name" value="SHIKIMATE KINASE"/>
    <property type="match status" value="1"/>
</dbReference>
<evidence type="ECO:0000313" key="14">
    <source>
        <dbReference type="Proteomes" id="UP001190465"/>
    </source>
</evidence>
<dbReference type="InterPro" id="IPR000623">
    <property type="entry name" value="Shikimate_kinase/TSH1"/>
</dbReference>
<gene>
    <name evidence="11" type="primary">aroK</name>
    <name evidence="13" type="ORF">MU0053_002777</name>
</gene>
<feature type="compositionally biased region" description="Pro residues" evidence="12">
    <location>
        <begin position="210"/>
        <end position="232"/>
    </location>
</feature>
<feature type="binding site" evidence="11">
    <location>
        <position position="58"/>
    </location>
    <ligand>
        <name>substrate</name>
    </ligand>
</feature>
<dbReference type="PRINTS" id="PR01100">
    <property type="entry name" value="SHIKIMTKNASE"/>
</dbReference>
<feature type="binding site" evidence="11">
    <location>
        <position position="117"/>
    </location>
    <ligand>
        <name>ATP</name>
        <dbReference type="ChEBI" id="CHEBI:30616"/>
    </ligand>
</feature>
<evidence type="ECO:0000256" key="6">
    <source>
        <dbReference type="ARBA" id="ARBA00022741"/>
    </source>
</evidence>
<evidence type="ECO:0000313" key="13">
    <source>
        <dbReference type="EMBL" id="CAJ1504805.1"/>
    </source>
</evidence>
<dbReference type="EMBL" id="OY726397">
    <property type="protein sequence ID" value="CAJ1504805.1"/>
    <property type="molecule type" value="Genomic_DNA"/>
</dbReference>
<accession>A0ABM9LU89</accession>
<dbReference type="CDD" id="cd00464">
    <property type="entry name" value="SK"/>
    <property type="match status" value="1"/>
</dbReference>
<dbReference type="InterPro" id="IPR027417">
    <property type="entry name" value="P-loop_NTPase"/>
</dbReference>
<evidence type="ECO:0000256" key="1">
    <source>
        <dbReference type="ARBA" id="ARBA00004842"/>
    </source>
</evidence>
<feature type="compositionally biased region" description="Basic residues" evidence="12">
    <location>
        <begin position="183"/>
        <end position="194"/>
    </location>
</feature>
<keyword evidence="11" id="KW-0460">Magnesium</keyword>
<evidence type="ECO:0000256" key="5">
    <source>
        <dbReference type="ARBA" id="ARBA00022679"/>
    </source>
</evidence>
<comment type="subunit">
    <text evidence="11">Monomer.</text>
</comment>
<evidence type="ECO:0000256" key="7">
    <source>
        <dbReference type="ARBA" id="ARBA00022777"/>
    </source>
</evidence>
<dbReference type="HAMAP" id="MF_00109">
    <property type="entry name" value="Shikimate_kinase"/>
    <property type="match status" value="1"/>
</dbReference>
<evidence type="ECO:0000256" key="4">
    <source>
        <dbReference type="ARBA" id="ARBA00022605"/>
    </source>
</evidence>
<evidence type="ECO:0000256" key="3">
    <source>
        <dbReference type="ARBA" id="ARBA00012154"/>
    </source>
</evidence>
<dbReference type="EC" id="2.7.1.71" evidence="3 11"/>
<keyword evidence="7 11" id="KW-0418">Kinase</keyword>
<dbReference type="PANTHER" id="PTHR21087:SF16">
    <property type="entry name" value="SHIKIMATE KINASE 1, CHLOROPLASTIC"/>
    <property type="match status" value="1"/>
</dbReference>
<comment type="similarity">
    <text evidence="2 11">Belongs to the shikimate kinase family.</text>
</comment>
<feature type="binding site" evidence="11">
    <location>
        <position position="16"/>
    </location>
    <ligand>
        <name>Mg(2+)</name>
        <dbReference type="ChEBI" id="CHEBI:18420"/>
    </ligand>
</feature>
<evidence type="ECO:0000256" key="2">
    <source>
        <dbReference type="ARBA" id="ARBA00006997"/>
    </source>
</evidence>
<dbReference type="RefSeq" id="WP_308478226.1">
    <property type="nucleotide sequence ID" value="NZ_OY726397.1"/>
</dbReference>
<dbReference type="Proteomes" id="UP001190465">
    <property type="component" value="Chromosome"/>
</dbReference>
<evidence type="ECO:0000256" key="12">
    <source>
        <dbReference type="SAM" id="MobiDB-lite"/>
    </source>
</evidence>
<comment type="catalytic activity">
    <reaction evidence="10 11">
        <text>shikimate + ATP = 3-phosphoshikimate + ADP + H(+)</text>
        <dbReference type="Rhea" id="RHEA:13121"/>
        <dbReference type="ChEBI" id="CHEBI:15378"/>
        <dbReference type="ChEBI" id="CHEBI:30616"/>
        <dbReference type="ChEBI" id="CHEBI:36208"/>
        <dbReference type="ChEBI" id="CHEBI:145989"/>
        <dbReference type="ChEBI" id="CHEBI:456216"/>
        <dbReference type="EC" id="2.7.1.71"/>
    </reaction>
</comment>
<keyword evidence="9 11" id="KW-0057">Aromatic amino acid biosynthesis</keyword>
<dbReference type="SUPFAM" id="SSF52540">
    <property type="entry name" value="P-loop containing nucleoside triphosphate hydrolases"/>
    <property type="match status" value="1"/>
</dbReference>
<feature type="binding site" evidence="11">
    <location>
        <begin position="12"/>
        <end position="17"/>
    </location>
    <ligand>
        <name>ATP</name>
        <dbReference type="ChEBI" id="CHEBI:30616"/>
    </ligand>
</feature>
<dbReference type="InterPro" id="IPR023000">
    <property type="entry name" value="Shikimate_kinase_CS"/>
</dbReference>
<keyword evidence="11" id="KW-0963">Cytoplasm</keyword>
<feature type="binding site" evidence="11">
    <location>
        <position position="136"/>
    </location>
    <ligand>
        <name>substrate</name>
    </ligand>
</feature>
<keyword evidence="14" id="KW-1185">Reference proteome</keyword>
<dbReference type="GO" id="GO:0004765">
    <property type="term" value="F:shikimate kinase activity"/>
    <property type="evidence" value="ECO:0007669"/>
    <property type="project" value="UniProtKB-EC"/>
</dbReference>
<keyword evidence="6 11" id="KW-0547">Nucleotide-binding</keyword>
<proteinExistence type="inferred from homology"/>